<protein>
    <submittedName>
        <fullName evidence="2">Uncharacterized protein</fullName>
    </submittedName>
</protein>
<dbReference type="OrthoDB" id="5424209at2759"/>
<feature type="region of interest" description="Disordered" evidence="1">
    <location>
        <begin position="1"/>
        <end position="43"/>
    </location>
</feature>
<proteinExistence type="predicted"/>
<organism evidence="2 3">
    <name type="scientific">Neolentinus lepideus HHB14362 ss-1</name>
    <dbReference type="NCBI Taxonomy" id="1314782"/>
    <lineage>
        <taxon>Eukaryota</taxon>
        <taxon>Fungi</taxon>
        <taxon>Dikarya</taxon>
        <taxon>Basidiomycota</taxon>
        <taxon>Agaricomycotina</taxon>
        <taxon>Agaricomycetes</taxon>
        <taxon>Gloeophyllales</taxon>
        <taxon>Gloeophyllaceae</taxon>
        <taxon>Neolentinus</taxon>
    </lineage>
</organism>
<dbReference type="EMBL" id="KV425583">
    <property type="protein sequence ID" value="KZT23717.1"/>
    <property type="molecule type" value="Genomic_DNA"/>
</dbReference>
<accession>A0A165REY6</accession>
<reference evidence="2 3" key="1">
    <citation type="journal article" date="2016" name="Mol. Biol. Evol.">
        <title>Comparative Genomics of Early-Diverging Mushroom-Forming Fungi Provides Insights into the Origins of Lignocellulose Decay Capabilities.</title>
        <authorList>
            <person name="Nagy L.G."/>
            <person name="Riley R."/>
            <person name="Tritt A."/>
            <person name="Adam C."/>
            <person name="Daum C."/>
            <person name="Floudas D."/>
            <person name="Sun H."/>
            <person name="Yadav J.S."/>
            <person name="Pangilinan J."/>
            <person name="Larsson K.H."/>
            <person name="Matsuura K."/>
            <person name="Barry K."/>
            <person name="Labutti K."/>
            <person name="Kuo R."/>
            <person name="Ohm R.A."/>
            <person name="Bhattacharya S.S."/>
            <person name="Shirouzu T."/>
            <person name="Yoshinaga Y."/>
            <person name="Martin F.M."/>
            <person name="Grigoriev I.V."/>
            <person name="Hibbett D.S."/>
        </authorList>
    </citation>
    <scope>NUCLEOTIDE SEQUENCE [LARGE SCALE GENOMIC DNA]</scope>
    <source>
        <strain evidence="2 3">HHB14362 ss-1</strain>
    </source>
</reference>
<dbReference type="Proteomes" id="UP000076761">
    <property type="component" value="Unassembled WGS sequence"/>
</dbReference>
<dbReference type="InParanoid" id="A0A165REY6"/>
<keyword evidence="3" id="KW-1185">Reference proteome</keyword>
<evidence type="ECO:0000313" key="3">
    <source>
        <dbReference type="Proteomes" id="UP000076761"/>
    </source>
</evidence>
<evidence type="ECO:0000256" key="1">
    <source>
        <dbReference type="SAM" id="MobiDB-lite"/>
    </source>
</evidence>
<feature type="compositionally biased region" description="Low complexity" evidence="1">
    <location>
        <begin position="13"/>
        <end position="26"/>
    </location>
</feature>
<dbReference type="AlphaFoldDB" id="A0A165REY6"/>
<name>A0A165REY6_9AGAM</name>
<sequence>MADSPDAFRDPPTTTSSGLGDSGSATIEDIHPPQNFSLTLRSPPSEMEARRYYTGLPSQPVLVARTSTTPWLMARGRT</sequence>
<gene>
    <name evidence="2" type="ORF">NEOLEDRAFT_1136211</name>
</gene>
<evidence type="ECO:0000313" key="2">
    <source>
        <dbReference type="EMBL" id="KZT23717.1"/>
    </source>
</evidence>